<feature type="domain" description="Plastocyanin-like" evidence="14">
    <location>
        <begin position="429"/>
        <end position="551"/>
    </location>
</feature>
<keyword evidence="12" id="KW-0439">Lignin degradation</keyword>
<dbReference type="CDD" id="cd13880">
    <property type="entry name" value="CuRO_2_MaLCC_like"/>
    <property type="match status" value="1"/>
</dbReference>
<comment type="cofactor">
    <cofactor evidence="2">
        <name>Cu cation</name>
        <dbReference type="ChEBI" id="CHEBI:23378"/>
    </cofactor>
</comment>
<evidence type="ECO:0000256" key="3">
    <source>
        <dbReference type="ARBA" id="ARBA00010609"/>
    </source>
</evidence>
<dbReference type="CDD" id="cd13901">
    <property type="entry name" value="CuRO_3_MaLCC_like"/>
    <property type="match status" value="1"/>
</dbReference>
<evidence type="ECO:0000256" key="10">
    <source>
        <dbReference type="ARBA" id="ARBA00023157"/>
    </source>
</evidence>
<dbReference type="InterPro" id="IPR008972">
    <property type="entry name" value="Cupredoxin"/>
</dbReference>
<dbReference type="SUPFAM" id="SSF49503">
    <property type="entry name" value="Cupredoxins"/>
    <property type="match status" value="3"/>
</dbReference>
<dbReference type="PANTHER" id="PTHR11709">
    <property type="entry name" value="MULTI-COPPER OXIDASE"/>
    <property type="match status" value="1"/>
</dbReference>
<dbReference type="FunFam" id="2.60.40.420:FF:000046">
    <property type="entry name" value="Multicopper oxidase"/>
    <property type="match status" value="1"/>
</dbReference>
<evidence type="ECO:0000259" key="13">
    <source>
        <dbReference type="Pfam" id="PF00394"/>
    </source>
</evidence>
<evidence type="ECO:0000259" key="15">
    <source>
        <dbReference type="Pfam" id="PF07732"/>
    </source>
</evidence>
<evidence type="ECO:0000256" key="4">
    <source>
        <dbReference type="ARBA" id="ARBA00012297"/>
    </source>
</evidence>
<reference evidence="16 17" key="1">
    <citation type="submission" date="2019-07" db="EMBL/GenBank/DDBJ databases">
        <title>Venturia inaequalis Genome Resource.</title>
        <authorList>
            <person name="Lichtner F.J."/>
        </authorList>
    </citation>
    <scope>NUCLEOTIDE SEQUENCE [LARGE SCALE GENOMIC DNA]</scope>
    <source>
        <strain evidence="16 17">DMI_063113</strain>
    </source>
</reference>
<evidence type="ECO:0000256" key="8">
    <source>
        <dbReference type="ARBA" id="ARBA00023002"/>
    </source>
</evidence>
<comment type="caution">
    <text evidence="16">The sequence shown here is derived from an EMBL/GenBank/DDBJ whole genome shotgun (WGS) entry which is preliminary data.</text>
</comment>
<sequence>MYSPYRNSEIGKKNVSSPVIVTAQILPYLATITAAFPSANLQPRAACSGNTASDRSVWCDYSTSTDYYNVIPDTGVTREYWFELTDVTIAPDGVSRVAMAVNGTVPGPTIIADWGDTVTVHVTNKLTTSMNGSSIHFHGIRQNYTNQADGVTSVTQCPTPPGSTEIYTWRATQYGSSWYHSHFALQAFEGIFGGIIINGPATANYDYDLGNLMLLDWSHQTADELYDDAQLNGPVTMDTGLINGTNVYGSDGSTTQTGYRFNTTFTSGSSYLLRLVNTAIDTHFKFSIDNHTMKVIAADFVPIVPYTTTTLAIGMGQRYDVIVTADQSSVASDFWMRAIPQVACSESDNVDGIKGIIHYGSSTGTPTTTGHSYTDECLDELSTNIVPYLSKTVGAVTITDDEAVSVTTNSDNFFRWTMNATSMLINWENPTLLQQYNGVAASEFSNTSHLIDLPNAGEWVYVVITEPSIPVAHPIHLHGHDFYVVASGTGTYDSSTVTLNLSNPPRRDVATLPASGYLVLAFETDNPGAWLMHCHIGWHTLEGFALQFLEQSALIDSMALIDYDALNSTCSAWNTYTAANAIVQTDDSGI</sequence>
<keyword evidence="8" id="KW-0560">Oxidoreductase</keyword>
<dbReference type="InterPro" id="IPR045087">
    <property type="entry name" value="Cu-oxidase_fam"/>
</dbReference>
<dbReference type="FunFam" id="2.60.40.420:FF:000021">
    <property type="entry name" value="Extracellular dihydrogeodin oxidase/laccase"/>
    <property type="match status" value="1"/>
</dbReference>
<dbReference type="Pfam" id="PF07732">
    <property type="entry name" value="Cu-oxidase_3"/>
    <property type="match status" value="1"/>
</dbReference>
<keyword evidence="10" id="KW-1015">Disulfide bond</keyword>
<comment type="catalytic activity">
    <reaction evidence="1">
        <text>4 hydroquinone + O2 = 4 benzosemiquinone + 2 H2O</text>
        <dbReference type="Rhea" id="RHEA:11276"/>
        <dbReference type="ChEBI" id="CHEBI:15377"/>
        <dbReference type="ChEBI" id="CHEBI:15379"/>
        <dbReference type="ChEBI" id="CHEBI:17594"/>
        <dbReference type="ChEBI" id="CHEBI:17977"/>
        <dbReference type="EC" id="1.10.3.2"/>
    </reaction>
</comment>
<dbReference type="InterPro" id="IPR011706">
    <property type="entry name" value="Cu-oxidase_C"/>
</dbReference>
<comment type="similarity">
    <text evidence="3">Belongs to the multicopper oxidase family.</text>
</comment>
<dbReference type="Pfam" id="PF00394">
    <property type="entry name" value="Cu-oxidase"/>
    <property type="match status" value="1"/>
</dbReference>
<dbReference type="GO" id="GO:0005507">
    <property type="term" value="F:copper ion binding"/>
    <property type="evidence" value="ECO:0007669"/>
    <property type="project" value="InterPro"/>
</dbReference>
<evidence type="ECO:0000256" key="12">
    <source>
        <dbReference type="ARBA" id="ARBA00023185"/>
    </source>
</evidence>
<feature type="domain" description="Plastocyanin-like" evidence="15">
    <location>
        <begin position="85"/>
        <end position="200"/>
    </location>
</feature>
<dbReference type="PANTHER" id="PTHR11709:SF502">
    <property type="entry name" value="MULTICOPPER OXIDASE"/>
    <property type="match status" value="1"/>
</dbReference>
<evidence type="ECO:0000313" key="17">
    <source>
        <dbReference type="Proteomes" id="UP000490939"/>
    </source>
</evidence>
<evidence type="ECO:0000256" key="6">
    <source>
        <dbReference type="ARBA" id="ARBA00022729"/>
    </source>
</evidence>
<evidence type="ECO:0000259" key="14">
    <source>
        <dbReference type="Pfam" id="PF07731"/>
    </source>
</evidence>
<evidence type="ECO:0000256" key="1">
    <source>
        <dbReference type="ARBA" id="ARBA00000349"/>
    </source>
</evidence>
<keyword evidence="6" id="KW-0732">Signal</keyword>
<evidence type="ECO:0000256" key="7">
    <source>
        <dbReference type="ARBA" id="ARBA00022737"/>
    </source>
</evidence>
<accession>A0A8H3VV83</accession>
<dbReference type="GO" id="GO:0046274">
    <property type="term" value="P:lignin catabolic process"/>
    <property type="evidence" value="ECO:0007669"/>
    <property type="project" value="UniProtKB-KW"/>
</dbReference>
<dbReference type="AlphaFoldDB" id="A0A8H3VV83"/>
<feature type="domain" description="Plastocyanin-like" evidence="13">
    <location>
        <begin position="212"/>
        <end position="360"/>
    </location>
</feature>
<protein>
    <recommendedName>
        <fullName evidence="4">laccase</fullName>
        <ecNumber evidence="4">1.10.3.2</ecNumber>
    </recommendedName>
</protein>
<dbReference type="FunFam" id="2.60.40.420:FF:000038">
    <property type="entry name" value="Extracellular dihydrogeodin oxidase/laccase"/>
    <property type="match status" value="1"/>
</dbReference>
<dbReference type="GO" id="GO:0052716">
    <property type="term" value="F:hydroquinone:oxygen oxidoreductase activity"/>
    <property type="evidence" value="ECO:0007669"/>
    <property type="project" value="UniProtKB-EC"/>
</dbReference>
<dbReference type="EC" id="1.10.3.2" evidence="4"/>
<name>A0A8H3VV83_VENIN</name>
<evidence type="ECO:0000256" key="2">
    <source>
        <dbReference type="ARBA" id="ARBA00001935"/>
    </source>
</evidence>
<evidence type="ECO:0000256" key="11">
    <source>
        <dbReference type="ARBA" id="ARBA00023180"/>
    </source>
</evidence>
<evidence type="ECO:0000256" key="5">
    <source>
        <dbReference type="ARBA" id="ARBA00022723"/>
    </source>
</evidence>
<organism evidence="16 17">
    <name type="scientific">Venturia inaequalis</name>
    <name type="common">Apple scab fungus</name>
    <dbReference type="NCBI Taxonomy" id="5025"/>
    <lineage>
        <taxon>Eukaryota</taxon>
        <taxon>Fungi</taxon>
        <taxon>Dikarya</taxon>
        <taxon>Ascomycota</taxon>
        <taxon>Pezizomycotina</taxon>
        <taxon>Dothideomycetes</taxon>
        <taxon>Pleosporomycetidae</taxon>
        <taxon>Venturiales</taxon>
        <taxon>Venturiaceae</taxon>
        <taxon>Venturia</taxon>
    </lineage>
</organism>
<gene>
    <name evidence="16" type="ORF">EG327_004767</name>
</gene>
<keyword evidence="9" id="KW-0186">Copper</keyword>
<evidence type="ECO:0000313" key="16">
    <source>
        <dbReference type="EMBL" id="KAE9993513.1"/>
    </source>
</evidence>
<evidence type="ECO:0000256" key="9">
    <source>
        <dbReference type="ARBA" id="ARBA00023008"/>
    </source>
</evidence>
<dbReference type="InterPro" id="IPR001117">
    <property type="entry name" value="Cu-oxidase_2nd"/>
</dbReference>
<proteinExistence type="inferred from homology"/>
<dbReference type="Pfam" id="PF07731">
    <property type="entry name" value="Cu-oxidase_2"/>
    <property type="match status" value="1"/>
</dbReference>
<keyword evidence="11" id="KW-0325">Glycoprotein</keyword>
<keyword evidence="17" id="KW-1185">Reference proteome</keyword>
<dbReference type="Proteomes" id="UP000490939">
    <property type="component" value="Unassembled WGS sequence"/>
</dbReference>
<keyword evidence="5" id="KW-0479">Metal-binding</keyword>
<dbReference type="InterPro" id="IPR011707">
    <property type="entry name" value="Cu-oxidase-like_N"/>
</dbReference>
<keyword evidence="7" id="KW-0677">Repeat</keyword>
<dbReference type="Gene3D" id="2.60.40.420">
    <property type="entry name" value="Cupredoxins - blue copper proteins"/>
    <property type="match status" value="3"/>
</dbReference>
<dbReference type="EMBL" id="WNWR01000028">
    <property type="protein sequence ID" value="KAE9993513.1"/>
    <property type="molecule type" value="Genomic_DNA"/>
</dbReference>